<accession>A0A6B3RTG6</accession>
<evidence type="ECO:0000313" key="6">
    <source>
        <dbReference type="EMBL" id="NEX48693.1"/>
    </source>
</evidence>
<keyword evidence="3" id="KW-0238">DNA-binding</keyword>
<sequence>MFEGHARRSIGALCDFFNGNGFRPPDWRPSGLPIIRIQNLNGSQNFNYFDGEPKPKWIVEPGDLLFAWAGVKGVSFGPTIWPGPRGVLNQHIFRIVPKKGVDKYWLYLALQVATRRIESNAHGFKSSLVHVQKDDITNQVVDLPPLPEQRKIAEILRTWEEAIEKLQALRAANLKRRIWMRTHLFTGRTRLPGYSGDWREVTLGEVLTEHGLRGTGAEEVFSVSVHKGLVNQIEHLGRSFAAAETSHYNRVLPGDIVYTKSPTGDFPLGIIKQSKISEQVIVSPLYGVFSPATRALGAILDALFESPLAVRNYLHPLVQKGAKNTIAITNRRFLEGKLRLPMDHAEQSALVEMVEVSQAEFTAIEAKIEALSRQKRGLMQKLLTGEWRVSP</sequence>
<dbReference type="RefSeq" id="WP_164615567.1">
    <property type="nucleotide sequence ID" value="NZ_JAAIKE010000016.1"/>
</dbReference>
<protein>
    <submittedName>
        <fullName evidence="6">Restriction endonuclease subunit S</fullName>
    </submittedName>
</protein>
<dbReference type="GO" id="GO:0003677">
    <property type="term" value="F:DNA binding"/>
    <property type="evidence" value="ECO:0007669"/>
    <property type="project" value="UniProtKB-KW"/>
</dbReference>
<comment type="caution">
    <text evidence="6">The sequence shown here is derived from an EMBL/GenBank/DDBJ whole genome shotgun (WGS) entry which is preliminary data.</text>
</comment>
<dbReference type="Gene3D" id="3.90.220.20">
    <property type="entry name" value="DNA methylase specificity domains"/>
    <property type="match status" value="2"/>
</dbReference>
<dbReference type="CDD" id="cd17254">
    <property type="entry name" value="RMtype1_S_FclI-TRD1-CR1_like"/>
    <property type="match status" value="1"/>
</dbReference>
<keyword evidence="2" id="KW-0680">Restriction system</keyword>
<dbReference type="PANTHER" id="PTHR30408:SF13">
    <property type="entry name" value="TYPE I RESTRICTION ENZYME HINDI SPECIFICITY SUBUNIT"/>
    <property type="match status" value="1"/>
</dbReference>
<dbReference type="Pfam" id="PF01420">
    <property type="entry name" value="Methylase_S"/>
    <property type="match status" value="1"/>
</dbReference>
<proteinExistence type="inferred from homology"/>
<evidence type="ECO:0000259" key="5">
    <source>
        <dbReference type="Pfam" id="PF01420"/>
    </source>
</evidence>
<gene>
    <name evidence="6" type="ORF">G3572_21090</name>
</gene>
<keyword evidence="6" id="KW-0378">Hydrolase</keyword>
<dbReference type="GO" id="GO:0004519">
    <property type="term" value="F:endonuclease activity"/>
    <property type="evidence" value="ECO:0007669"/>
    <property type="project" value="UniProtKB-KW"/>
</dbReference>
<evidence type="ECO:0000256" key="3">
    <source>
        <dbReference type="ARBA" id="ARBA00023125"/>
    </source>
</evidence>
<evidence type="ECO:0000256" key="2">
    <source>
        <dbReference type="ARBA" id="ARBA00022747"/>
    </source>
</evidence>
<feature type="coiled-coil region" evidence="4">
    <location>
        <begin position="354"/>
        <end position="381"/>
    </location>
</feature>
<reference evidence="6 7" key="1">
    <citation type="submission" date="2020-02" db="EMBL/GenBank/DDBJ databases">
        <title>Rhodobacter algicola sp. nov., isolated from microalga culture.</title>
        <authorList>
            <person name="Park C.-Y."/>
        </authorList>
    </citation>
    <scope>NUCLEOTIDE SEQUENCE [LARGE SCALE GENOMIC DNA]</scope>
    <source>
        <strain evidence="6 7">ETT8</strain>
    </source>
</reference>
<evidence type="ECO:0000256" key="4">
    <source>
        <dbReference type="SAM" id="Coils"/>
    </source>
</evidence>
<dbReference type="InterPro" id="IPR000055">
    <property type="entry name" value="Restrct_endonuc_typeI_TRD"/>
</dbReference>
<dbReference type="Gene3D" id="1.10.287.1120">
    <property type="entry name" value="Bipartite methylase S protein"/>
    <property type="match status" value="1"/>
</dbReference>
<dbReference type="SUPFAM" id="SSF116734">
    <property type="entry name" value="DNA methylase specificity domain"/>
    <property type="match status" value="2"/>
</dbReference>
<feature type="domain" description="Type I restriction modification DNA specificity" evidence="5">
    <location>
        <begin position="9"/>
        <end position="165"/>
    </location>
</feature>
<keyword evidence="4" id="KW-0175">Coiled coil</keyword>
<dbReference type="AlphaFoldDB" id="A0A6B3RTG6"/>
<keyword evidence="6" id="KW-0255">Endonuclease</keyword>
<organism evidence="6 7">
    <name type="scientific">Pseudotabrizicola algicola</name>
    <dbReference type="NCBI Taxonomy" id="2709381"/>
    <lineage>
        <taxon>Bacteria</taxon>
        <taxon>Pseudomonadati</taxon>
        <taxon>Pseudomonadota</taxon>
        <taxon>Alphaproteobacteria</taxon>
        <taxon>Rhodobacterales</taxon>
        <taxon>Paracoccaceae</taxon>
        <taxon>Pseudotabrizicola</taxon>
    </lineage>
</organism>
<evidence type="ECO:0000313" key="7">
    <source>
        <dbReference type="Proteomes" id="UP000481421"/>
    </source>
</evidence>
<dbReference type="PANTHER" id="PTHR30408">
    <property type="entry name" value="TYPE-1 RESTRICTION ENZYME ECOKI SPECIFICITY PROTEIN"/>
    <property type="match status" value="1"/>
</dbReference>
<dbReference type="InterPro" id="IPR044946">
    <property type="entry name" value="Restrct_endonuc_typeI_TRD_sf"/>
</dbReference>
<comment type="similarity">
    <text evidence="1">Belongs to the type-I restriction system S methylase family.</text>
</comment>
<dbReference type="Proteomes" id="UP000481421">
    <property type="component" value="Unassembled WGS sequence"/>
</dbReference>
<dbReference type="EMBL" id="JAAIKE010000016">
    <property type="protein sequence ID" value="NEX48693.1"/>
    <property type="molecule type" value="Genomic_DNA"/>
</dbReference>
<dbReference type="GO" id="GO:0009307">
    <property type="term" value="P:DNA restriction-modification system"/>
    <property type="evidence" value="ECO:0007669"/>
    <property type="project" value="UniProtKB-KW"/>
</dbReference>
<keyword evidence="6" id="KW-0540">Nuclease</keyword>
<evidence type="ECO:0000256" key="1">
    <source>
        <dbReference type="ARBA" id="ARBA00010923"/>
    </source>
</evidence>
<keyword evidence="7" id="KW-1185">Reference proteome</keyword>
<dbReference type="InterPro" id="IPR052021">
    <property type="entry name" value="Type-I_RS_S_subunit"/>
</dbReference>
<name>A0A6B3RTG6_9RHOB</name>